<evidence type="ECO:0000313" key="2">
    <source>
        <dbReference type="Proteomes" id="UP001219525"/>
    </source>
</evidence>
<accession>A0AAD6UVI9</accession>
<organism evidence="1 2">
    <name type="scientific">Mycena pura</name>
    <dbReference type="NCBI Taxonomy" id="153505"/>
    <lineage>
        <taxon>Eukaryota</taxon>
        <taxon>Fungi</taxon>
        <taxon>Dikarya</taxon>
        <taxon>Basidiomycota</taxon>
        <taxon>Agaricomycotina</taxon>
        <taxon>Agaricomycetes</taxon>
        <taxon>Agaricomycetidae</taxon>
        <taxon>Agaricales</taxon>
        <taxon>Marasmiineae</taxon>
        <taxon>Mycenaceae</taxon>
        <taxon>Mycena</taxon>
    </lineage>
</organism>
<proteinExistence type="predicted"/>
<dbReference type="AlphaFoldDB" id="A0AAD6UVI9"/>
<sequence length="121" mass="13201">VITIYSKGGGKAGRHDWVPQVTGIGRISYILAQTFEHSGGRSFRRIHRSSSMLGVARFAHLPSGSIILRIPDKVNITSSMAEVSRTTAVLHKNLQEELGGLVRMVTKLNTVQKKGKGSSKF</sequence>
<reference evidence="1" key="1">
    <citation type="submission" date="2023-03" db="EMBL/GenBank/DDBJ databases">
        <title>Massive genome expansion in bonnet fungi (Mycena s.s.) driven by repeated elements and novel gene families across ecological guilds.</title>
        <authorList>
            <consortium name="Lawrence Berkeley National Laboratory"/>
            <person name="Harder C.B."/>
            <person name="Miyauchi S."/>
            <person name="Viragh M."/>
            <person name="Kuo A."/>
            <person name="Thoen E."/>
            <person name="Andreopoulos B."/>
            <person name="Lu D."/>
            <person name="Skrede I."/>
            <person name="Drula E."/>
            <person name="Henrissat B."/>
            <person name="Morin E."/>
            <person name="Kohler A."/>
            <person name="Barry K."/>
            <person name="LaButti K."/>
            <person name="Morin E."/>
            <person name="Salamov A."/>
            <person name="Lipzen A."/>
            <person name="Mereny Z."/>
            <person name="Hegedus B."/>
            <person name="Baldrian P."/>
            <person name="Stursova M."/>
            <person name="Weitz H."/>
            <person name="Taylor A."/>
            <person name="Grigoriev I.V."/>
            <person name="Nagy L.G."/>
            <person name="Martin F."/>
            <person name="Kauserud H."/>
        </authorList>
    </citation>
    <scope>NUCLEOTIDE SEQUENCE</scope>
    <source>
        <strain evidence="1">9144</strain>
    </source>
</reference>
<protein>
    <submittedName>
        <fullName evidence="1">Uncharacterized protein</fullName>
    </submittedName>
</protein>
<dbReference type="EMBL" id="JARJCW010000091">
    <property type="protein sequence ID" value="KAJ7195370.1"/>
    <property type="molecule type" value="Genomic_DNA"/>
</dbReference>
<name>A0AAD6UVI9_9AGAR</name>
<dbReference type="Proteomes" id="UP001219525">
    <property type="component" value="Unassembled WGS sequence"/>
</dbReference>
<evidence type="ECO:0000313" key="1">
    <source>
        <dbReference type="EMBL" id="KAJ7195370.1"/>
    </source>
</evidence>
<comment type="caution">
    <text evidence="1">The sequence shown here is derived from an EMBL/GenBank/DDBJ whole genome shotgun (WGS) entry which is preliminary data.</text>
</comment>
<gene>
    <name evidence="1" type="ORF">GGX14DRAFT_377178</name>
</gene>
<keyword evidence="2" id="KW-1185">Reference proteome</keyword>
<feature type="non-terminal residue" evidence="1">
    <location>
        <position position="1"/>
    </location>
</feature>